<organism evidence="2 3">
    <name type="scientific">Blepharisma stoltei</name>
    <dbReference type="NCBI Taxonomy" id="1481888"/>
    <lineage>
        <taxon>Eukaryota</taxon>
        <taxon>Sar</taxon>
        <taxon>Alveolata</taxon>
        <taxon>Ciliophora</taxon>
        <taxon>Postciliodesmatophora</taxon>
        <taxon>Heterotrichea</taxon>
        <taxon>Heterotrichida</taxon>
        <taxon>Blepharismidae</taxon>
        <taxon>Blepharisma</taxon>
    </lineage>
</organism>
<proteinExistence type="predicted"/>
<sequence length="82" mass="9346">MIANLFDFISISYILDFSLLLGLTSHKDWFTWRELWDIRSRMATFVFAMLYLTIIAITLASGKSLGLDNGNFEVSTIFCVLG</sequence>
<reference evidence="2" key="1">
    <citation type="submission" date="2021-09" db="EMBL/GenBank/DDBJ databases">
        <authorList>
            <consortium name="AG Swart"/>
            <person name="Singh M."/>
            <person name="Singh A."/>
            <person name="Seah K."/>
            <person name="Emmerich C."/>
        </authorList>
    </citation>
    <scope>NUCLEOTIDE SEQUENCE</scope>
    <source>
        <strain evidence="2">ATCC30299</strain>
    </source>
</reference>
<dbReference type="Proteomes" id="UP001162131">
    <property type="component" value="Unassembled WGS sequence"/>
</dbReference>
<keyword evidence="1" id="KW-0472">Membrane</keyword>
<name>A0AAU9JL16_9CILI</name>
<evidence type="ECO:0000256" key="1">
    <source>
        <dbReference type="SAM" id="Phobius"/>
    </source>
</evidence>
<dbReference type="AlphaFoldDB" id="A0AAU9JL16"/>
<gene>
    <name evidence="2" type="ORF">BSTOLATCC_MIC44563</name>
</gene>
<comment type="caution">
    <text evidence="2">The sequence shown here is derived from an EMBL/GenBank/DDBJ whole genome shotgun (WGS) entry which is preliminary data.</text>
</comment>
<accession>A0AAU9JL16</accession>
<evidence type="ECO:0000313" key="2">
    <source>
        <dbReference type="EMBL" id="CAG9327943.1"/>
    </source>
</evidence>
<keyword evidence="1" id="KW-1133">Transmembrane helix</keyword>
<keyword evidence="1" id="KW-0812">Transmembrane</keyword>
<dbReference type="EMBL" id="CAJZBQ010000044">
    <property type="protein sequence ID" value="CAG9327943.1"/>
    <property type="molecule type" value="Genomic_DNA"/>
</dbReference>
<feature type="transmembrane region" description="Helical" evidence="1">
    <location>
        <begin position="6"/>
        <end position="23"/>
    </location>
</feature>
<protein>
    <submittedName>
        <fullName evidence="2">Uncharacterized protein</fullName>
    </submittedName>
</protein>
<feature type="transmembrane region" description="Helical" evidence="1">
    <location>
        <begin position="43"/>
        <end position="62"/>
    </location>
</feature>
<evidence type="ECO:0000313" key="3">
    <source>
        <dbReference type="Proteomes" id="UP001162131"/>
    </source>
</evidence>
<keyword evidence="3" id="KW-1185">Reference proteome</keyword>